<evidence type="ECO:0000313" key="1">
    <source>
        <dbReference type="EMBL" id="MBD3364772.1"/>
    </source>
</evidence>
<name>A0A9D5K9K7_UNCW3</name>
<dbReference type="Pfam" id="PF14385">
    <property type="entry name" value="DUF4416"/>
    <property type="match status" value="1"/>
</dbReference>
<dbReference type="AlphaFoldDB" id="A0A9D5K9K7"/>
<dbReference type="InterPro" id="IPR025529">
    <property type="entry name" value="DUF4416"/>
</dbReference>
<dbReference type="EMBL" id="WJKJ01000201">
    <property type="protein sequence ID" value="MBD3364772.1"/>
    <property type="molecule type" value="Genomic_DNA"/>
</dbReference>
<protein>
    <submittedName>
        <fullName evidence="1">DUF4416 family protein</fullName>
    </submittedName>
</protein>
<comment type="caution">
    <text evidence="1">The sequence shown here is derived from an EMBL/GenBank/DDBJ whole genome shotgun (WGS) entry which is preliminary data.</text>
</comment>
<sequence length="192" mass="22318">MKIQPMTGKKPNRRTKVILPPREPQALLICGLLSPDSKLIKSIEQTLSDHFGQVALRSEVMPFDWTDYYNAEMGEGILRRWVVFSKPINLLQSWELKLKTCEIEDGLKQDGKRTVNIDPGLVRLDGLWLFSTKPAGHRTYLDEGIWIELTVRFLKERCDELPWTYPDHRDPGVQLFMLKARELLKKQLSDNE</sequence>
<evidence type="ECO:0000313" key="2">
    <source>
        <dbReference type="Proteomes" id="UP000630660"/>
    </source>
</evidence>
<dbReference type="Proteomes" id="UP000630660">
    <property type="component" value="Unassembled WGS sequence"/>
</dbReference>
<accession>A0A9D5K9K7</accession>
<proteinExistence type="predicted"/>
<reference evidence="1" key="1">
    <citation type="submission" date="2019-11" db="EMBL/GenBank/DDBJ databases">
        <title>Microbial mats filling the niche in hypersaline microbial mats.</title>
        <authorList>
            <person name="Wong H.L."/>
            <person name="Macleod F.I."/>
            <person name="White R.A. III"/>
            <person name="Burns B.P."/>
        </authorList>
    </citation>
    <scope>NUCLEOTIDE SEQUENCE</scope>
    <source>
        <strain evidence="1">Bin_327</strain>
    </source>
</reference>
<gene>
    <name evidence="1" type="ORF">GF359_06105</name>
</gene>
<organism evidence="1 2">
    <name type="scientific">candidate division WOR-3 bacterium</name>
    <dbReference type="NCBI Taxonomy" id="2052148"/>
    <lineage>
        <taxon>Bacteria</taxon>
        <taxon>Bacteria division WOR-3</taxon>
    </lineage>
</organism>